<evidence type="ECO:0000256" key="3">
    <source>
        <dbReference type="ARBA" id="ARBA00022692"/>
    </source>
</evidence>
<evidence type="ECO:0000313" key="21">
    <source>
        <dbReference type="Proteomes" id="UP000482671"/>
    </source>
</evidence>
<dbReference type="GO" id="GO:0035435">
    <property type="term" value="P:phosphate ion transmembrane transport"/>
    <property type="evidence" value="ECO:0007669"/>
    <property type="project" value="TreeGrafter"/>
</dbReference>
<keyword evidence="3 6" id="KW-0812">Transmembrane</keyword>
<keyword evidence="2 6" id="KW-0813">Transport</keyword>
<dbReference type="EMBL" id="WNDA01000002">
    <property type="protein sequence ID" value="MTU67818.1"/>
    <property type="molecule type" value="Genomic_DNA"/>
</dbReference>
<dbReference type="Proteomes" id="UP000286260">
    <property type="component" value="Unassembled WGS sequence"/>
</dbReference>
<dbReference type="Proteomes" id="UP000434916">
    <property type="component" value="Unassembled WGS sequence"/>
</dbReference>
<dbReference type="RefSeq" id="WP_005639868.1">
    <property type="nucleotide sequence ID" value="NZ_BAABYG010000001.1"/>
</dbReference>
<organism evidence="8 19">
    <name type="scientific">Parabacteroides merdae</name>
    <dbReference type="NCBI Taxonomy" id="46503"/>
    <lineage>
        <taxon>Bacteria</taxon>
        <taxon>Pseudomonadati</taxon>
        <taxon>Bacteroidota</taxon>
        <taxon>Bacteroidia</taxon>
        <taxon>Bacteroidales</taxon>
        <taxon>Tannerellaceae</taxon>
        <taxon>Parabacteroides</taxon>
    </lineage>
</organism>
<evidence type="ECO:0000313" key="20">
    <source>
        <dbReference type="Proteomes" id="UP000448908"/>
    </source>
</evidence>
<evidence type="ECO:0000313" key="8">
    <source>
        <dbReference type="EMBL" id="MTU27756.1"/>
    </source>
</evidence>
<dbReference type="GO" id="GO:0016020">
    <property type="term" value="C:membrane"/>
    <property type="evidence" value="ECO:0007669"/>
    <property type="project" value="UniProtKB-SubCell"/>
</dbReference>
<evidence type="ECO:0000256" key="1">
    <source>
        <dbReference type="ARBA" id="ARBA00004141"/>
    </source>
</evidence>
<feature type="transmembrane region" description="Helical" evidence="6">
    <location>
        <begin position="77"/>
        <end position="98"/>
    </location>
</feature>
<proteinExistence type="inferred from homology"/>
<evidence type="ECO:0000313" key="11">
    <source>
        <dbReference type="EMBL" id="MTV01467.1"/>
    </source>
</evidence>
<comment type="subcellular location">
    <subcellularLocation>
        <location evidence="1 6">Membrane</location>
        <topology evidence="1 6">Multi-pass membrane protein</topology>
    </subcellularLocation>
</comment>
<evidence type="ECO:0000313" key="18">
    <source>
        <dbReference type="Proteomes" id="UP000434916"/>
    </source>
</evidence>
<name>A0A351E3N5_9BACT</name>
<evidence type="ECO:0000313" key="9">
    <source>
        <dbReference type="EMBL" id="MTU40242.1"/>
    </source>
</evidence>
<dbReference type="EMBL" id="WNDD01000007">
    <property type="protein sequence ID" value="MTV01467.1"/>
    <property type="molecule type" value="Genomic_DNA"/>
</dbReference>
<feature type="transmembrane region" description="Helical" evidence="6">
    <location>
        <begin position="313"/>
        <end position="331"/>
    </location>
</feature>
<dbReference type="Proteomes" id="UP001055114">
    <property type="component" value="Unassembled WGS sequence"/>
</dbReference>
<feature type="transmembrane region" description="Helical" evidence="6">
    <location>
        <begin position="45"/>
        <end position="65"/>
    </location>
</feature>
<feature type="transmembrane region" description="Helical" evidence="6">
    <location>
        <begin position="255"/>
        <end position="278"/>
    </location>
</feature>
<evidence type="ECO:0000313" key="7">
    <source>
        <dbReference type="EMBL" id="GKH72527.1"/>
    </source>
</evidence>
<dbReference type="Proteomes" id="UP000283732">
    <property type="component" value="Unassembled WGS sequence"/>
</dbReference>
<dbReference type="Proteomes" id="UP000437446">
    <property type="component" value="Unassembled WGS sequence"/>
</dbReference>
<dbReference type="InterPro" id="IPR001204">
    <property type="entry name" value="Phos_transporter"/>
</dbReference>
<feature type="transmembrane region" description="Helical" evidence="6">
    <location>
        <begin position="229"/>
        <end position="248"/>
    </location>
</feature>
<evidence type="ECO:0000313" key="13">
    <source>
        <dbReference type="EMBL" id="RHC89456.1"/>
    </source>
</evidence>
<evidence type="ECO:0000313" key="15">
    <source>
        <dbReference type="Proteomes" id="UP000261088"/>
    </source>
</evidence>
<feature type="transmembrane region" description="Helical" evidence="6">
    <location>
        <begin position="110"/>
        <end position="128"/>
    </location>
</feature>
<keyword evidence="5 6" id="KW-0472">Membrane</keyword>
<dbReference type="EMBL" id="QSUP01000023">
    <property type="protein sequence ID" value="RGN48535.1"/>
    <property type="molecule type" value="Genomic_DNA"/>
</dbReference>
<evidence type="ECO:0000313" key="16">
    <source>
        <dbReference type="Proteomes" id="UP000283732"/>
    </source>
</evidence>
<dbReference type="Proteomes" id="UP000261088">
    <property type="component" value="Unassembled WGS sequence"/>
</dbReference>
<evidence type="ECO:0000313" key="12">
    <source>
        <dbReference type="EMBL" id="RGN48535.1"/>
    </source>
</evidence>
<dbReference type="OrthoDB" id="1110016at2"/>
<comment type="similarity">
    <text evidence="6">Belongs to the inorganic phosphate transporter (PiT) (TC 2.A.20) family.</text>
</comment>
<evidence type="ECO:0000256" key="6">
    <source>
        <dbReference type="RuleBase" id="RU363058"/>
    </source>
</evidence>
<sequence>METFYLFLIIFLFVLAVFDLSVGVSNDAVNFMNSAIGSKAASFKVIMVIAAIGIFVGASLSNGMMDIARHGIYQPQHFYFSEIMCILLAVMLTDVVLLDIFNSLGMPTSTTVSLVFELLGGTVAISLIKIANSNGALQLGDLLNTDKAFTVILAIFLSVAIAFFFGAIVQYISRLIFTFNYKKHMNYFIGLFGGLAATSILYFMLIKGLKESSFMEGDLKTMIYSNTDTIVWGALIFFTLLMQVLHWLKVNVFKVVILLGTFALALAFAGNDLVNFIGVPLAGYSSYMDLMAQGGTTTTDTFLMESLLEPAKTPWYFLVGSGLVMVIALATSKKAQAVIKTSVDLARQSDGNENFGTSPVARVLVRTCNNASNTILSVVPLRVKDWIDSRFNNNEIILEDKASFDLVRASVNVVLSGLLIALGTSLKLPLSTTYVAFMVAMGSSLADRAWGRESAVYRITGVLSVIGGWFITAGAAFTICFLVALLIHVGGIAAMAAMVGLAIYMLIRNQILYKKKMKKEAMQEEVDSTISKLRETKDKREALSLFREHSRDELCDVLNFASDTFNRSVHGFMDENLRELRKVMSAIEEKKSYLKQVKRVGTLGVTQLEHDIAIDKGLYYYQGNDFASEIVFSIRRLTEPGKEHVDNHFSPLCEVQKEDFGKMTDEIVSFLNRSSVMIESNDYHRMDDLIAESVDLTAKLTLLKKEELKRIQGQSGSTKVSMVYLNMVQEAQNVVSFTANLLKVSRKFQKE</sequence>
<feature type="transmembrane region" description="Helical" evidence="6">
    <location>
        <begin position="462"/>
        <end position="484"/>
    </location>
</feature>
<dbReference type="EMBL" id="QRKC01000001">
    <property type="protein sequence ID" value="RHH80447.1"/>
    <property type="molecule type" value="Genomic_DNA"/>
</dbReference>
<dbReference type="Proteomes" id="UP000448908">
    <property type="component" value="Unassembled WGS sequence"/>
</dbReference>
<reference evidence="15 16" key="1">
    <citation type="submission" date="2018-08" db="EMBL/GenBank/DDBJ databases">
        <title>A genome reference for cultivated species of the human gut microbiota.</title>
        <authorList>
            <person name="Zou Y."/>
            <person name="Xue W."/>
            <person name="Luo G."/>
        </authorList>
    </citation>
    <scope>NUCLEOTIDE SEQUENCE [LARGE SCALE GENOMIC DNA]</scope>
    <source>
        <strain evidence="14 16">AM16-50</strain>
        <strain evidence="13 17">AM34-17</strain>
        <strain evidence="12 15">OM05-11AA</strain>
    </source>
</reference>
<protein>
    <recommendedName>
        <fullName evidence="6">Phosphate transporter</fullName>
    </recommendedName>
</protein>
<evidence type="ECO:0000313" key="14">
    <source>
        <dbReference type="EMBL" id="RHH80447.1"/>
    </source>
</evidence>
<dbReference type="STRING" id="46503.ERS852463_02610"/>
<dbReference type="PANTHER" id="PTHR11101:SF16">
    <property type="entry name" value="PHOSPHATE TRANSPORTER"/>
    <property type="match status" value="1"/>
</dbReference>
<feature type="transmembrane region" description="Helical" evidence="6">
    <location>
        <begin position="148"/>
        <end position="173"/>
    </location>
</feature>
<dbReference type="EMBL" id="BQNZ01000002">
    <property type="protein sequence ID" value="GKH72527.1"/>
    <property type="molecule type" value="Genomic_DNA"/>
</dbReference>
<evidence type="ECO:0000313" key="17">
    <source>
        <dbReference type="Proteomes" id="UP000286260"/>
    </source>
</evidence>
<dbReference type="EMBL" id="WNCR01000001">
    <property type="protein sequence ID" value="MTU27756.1"/>
    <property type="molecule type" value="Genomic_DNA"/>
</dbReference>
<evidence type="ECO:0000256" key="2">
    <source>
        <dbReference type="ARBA" id="ARBA00022448"/>
    </source>
</evidence>
<dbReference type="Pfam" id="PF01384">
    <property type="entry name" value="PHO4"/>
    <property type="match status" value="1"/>
</dbReference>
<gene>
    <name evidence="7" type="ORF">CE91St3_23900</name>
    <name evidence="14" type="ORF">DW191_04970</name>
    <name evidence="13" type="ORF">DW828_02595</name>
    <name evidence="12" type="ORF">DXB61_14955</name>
    <name evidence="8" type="ORF">GMD66_00700</name>
    <name evidence="9" type="ORF">GMD82_12365</name>
    <name evidence="10" type="ORF">GMD92_01660</name>
    <name evidence="11" type="ORF">GME02_07240</name>
</gene>
<feature type="transmembrane region" description="Helical" evidence="6">
    <location>
        <begin position="185"/>
        <end position="209"/>
    </location>
</feature>
<feature type="transmembrane region" description="Helical" evidence="6">
    <location>
        <begin position="490"/>
        <end position="507"/>
    </location>
</feature>
<evidence type="ECO:0000313" key="19">
    <source>
        <dbReference type="Proteomes" id="UP000437446"/>
    </source>
</evidence>
<dbReference type="GeneID" id="49203682"/>
<evidence type="ECO:0000256" key="5">
    <source>
        <dbReference type="ARBA" id="ARBA00023136"/>
    </source>
</evidence>
<dbReference type="GO" id="GO:0005315">
    <property type="term" value="F:phosphate transmembrane transporter activity"/>
    <property type="evidence" value="ECO:0007669"/>
    <property type="project" value="InterPro"/>
</dbReference>
<dbReference type="EMBL" id="QSII01000002">
    <property type="protein sequence ID" value="RHC89456.1"/>
    <property type="molecule type" value="Genomic_DNA"/>
</dbReference>
<evidence type="ECO:0000256" key="4">
    <source>
        <dbReference type="ARBA" id="ARBA00022989"/>
    </source>
</evidence>
<keyword evidence="4 6" id="KW-1133">Transmembrane helix</keyword>
<dbReference type="PANTHER" id="PTHR11101">
    <property type="entry name" value="PHOSPHATE TRANSPORTER"/>
    <property type="match status" value="1"/>
</dbReference>
<comment type="caution">
    <text evidence="8">The sequence shown here is derived from an EMBL/GenBank/DDBJ whole genome shotgun (WGS) entry which is preliminary data.</text>
</comment>
<dbReference type="Proteomes" id="UP000482671">
    <property type="component" value="Unassembled WGS sequence"/>
</dbReference>
<reference evidence="18 19" key="2">
    <citation type="journal article" date="2019" name="Nat. Med.">
        <title>A library of human gut bacterial isolates paired with longitudinal multiomics data enables mechanistic microbiome research.</title>
        <authorList>
            <person name="Poyet M."/>
            <person name="Groussin M."/>
            <person name="Gibbons S.M."/>
            <person name="Avila-Pacheco J."/>
            <person name="Jiang X."/>
            <person name="Kearney S.M."/>
            <person name="Perrotta A.R."/>
            <person name="Berdy B."/>
            <person name="Zhao S."/>
            <person name="Lieberman T.D."/>
            <person name="Swanson P.K."/>
            <person name="Smith M."/>
            <person name="Roesemann S."/>
            <person name="Alexander J.E."/>
            <person name="Rich S.A."/>
            <person name="Livny J."/>
            <person name="Vlamakis H."/>
            <person name="Clish C."/>
            <person name="Bullock K."/>
            <person name="Deik A."/>
            <person name="Scott J."/>
            <person name="Pierce K.A."/>
            <person name="Xavier R.J."/>
            <person name="Alm E.J."/>
        </authorList>
    </citation>
    <scope>NUCLEOTIDE SEQUENCE [LARGE SCALE GENOMIC DNA]</scope>
    <source>
        <strain evidence="11 21">BIOML-A11</strain>
        <strain evidence="10 20">BIOML-A16</strain>
        <strain evidence="8 19">BIOML-A25</strain>
        <strain evidence="9 18">BIOML-A29</strain>
    </source>
</reference>
<evidence type="ECO:0000313" key="10">
    <source>
        <dbReference type="EMBL" id="MTU67818.1"/>
    </source>
</evidence>
<accession>A0A351E3N5</accession>
<dbReference type="AlphaFoldDB" id="A0A351E3N5"/>
<keyword evidence="6" id="KW-0592">Phosphate transport</keyword>
<keyword evidence="18" id="KW-1185">Reference proteome</keyword>
<feature type="transmembrane region" description="Helical" evidence="6">
    <location>
        <begin position="6"/>
        <end position="24"/>
    </location>
</feature>
<dbReference type="EMBL" id="WNCN01000015">
    <property type="protein sequence ID" value="MTU40242.1"/>
    <property type="molecule type" value="Genomic_DNA"/>
</dbReference>
<reference evidence="7" key="3">
    <citation type="submission" date="2022-01" db="EMBL/GenBank/DDBJ databases">
        <title>Novel bile acid biosynthetic pathways are enriched in the microbiome of centenarians.</title>
        <authorList>
            <person name="Sato Y."/>
            <person name="Atarashi K."/>
            <person name="Plichta R.D."/>
            <person name="Arai Y."/>
            <person name="Sasajima S."/>
            <person name="Kearney M.S."/>
            <person name="Suda W."/>
            <person name="Takeshita K."/>
            <person name="Sasaki T."/>
            <person name="Okamoto S."/>
            <person name="Skelly N.A."/>
            <person name="Okamura Y."/>
            <person name="Vlamakis H."/>
            <person name="Li Y."/>
            <person name="Tanoue T."/>
            <person name="Takei H."/>
            <person name="Nittono H."/>
            <person name="Narushima S."/>
            <person name="Irie J."/>
            <person name="Itoh H."/>
            <person name="Moriya K."/>
            <person name="Sugiura Y."/>
            <person name="Suematsu M."/>
            <person name="Moritoki N."/>
            <person name="Shibata S."/>
            <person name="Littman R.D."/>
            <person name="Fischbach A.M."/>
            <person name="Uwamino Y."/>
            <person name="Inoue T."/>
            <person name="Honda A."/>
            <person name="Hattori M."/>
            <person name="Murai T."/>
            <person name="Xavier J.R."/>
            <person name="Hirose N."/>
            <person name="Honda K."/>
        </authorList>
    </citation>
    <scope>NUCLEOTIDE SEQUENCE</scope>
    <source>
        <strain evidence="7">CE91-St3</strain>
    </source>
</reference>